<dbReference type="KEGG" id="bkw:BkAM31D_20770"/>
<organism evidence="2 3">
    <name type="scientific">Halalkalibacter krulwichiae</name>
    <dbReference type="NCBI Taxonomy" id="199441"/>
    <lineage>
        <taxon>Bacteria</taxon>
        <taxon>Bacillati</taxon>
        <taxon>Bacillota</taxon>
        <taxon>Bacilli</taxon>
        <taxon>Bacillales</taxon>
        <taxon>Bacillaceae</taxon>
        <taxon>Halalkalibacter</taxon>
    </lineage>
</organism>
<reference evidence="2 3" key="1">
    <citation type="submission" date="2017-04" db="EMBL/GenBank/DDBJ databases">
        <title>Bacillus krulwichiae AM31D Genome sequencing and assembly.</title>
        <authorList>
            <person name="Krulwich T.A."/>
            <person name="Anastor L."/>
            <person name="Ehrlich R."/>
            <person name="Ehrlich G.D."/>
            <person name="Janto B."/>
        </authorList>
    </citation>
    <scope>NUCLEOTIDE SEQUENCE [LARGE SCALE GENOMIC DNA]</scope>
    <source>
        <strain evidence="2 3">AM31D</strain>
    </source>
</reference>
<keyword evidence="3" id="KW-1185">Reference proteome</keyword>
<protein>
    <submittedName>
        <fullName evidence="2">Uncharacterized protein</fullName>
    </submittedName>
</protein>
<evidence type="ECO:0000313" key="3">
    <source>
        <dbReference type="Proteomes" id="UP000193006"/>
    </source>
</evidence>
<dbReference type="Proteomes" id="UP000193006">
    <property type="component" value="Chromosome"/>
</dbReference>
<accession>A0A1X9MF84</accession>
<dbReference type="EMBL" id="CP020814">
    <property type="protein sequence ID" value="ARK32076.1"/>
    <property type="molecule type" value="Genomic_DNA"/>
</dbReference>
<sequence>MDKKKEESVQERAAKGQDEQEKGGKCPRYPAKRH</sequence>
<dbReference type="STRING" id="199441.BkAM31D_20770"/>
<name>A0A1X9MF84_9BACI</name>
<proteinExistence type="predicted"/>
<evidence type="ECO:0000313" key="2">
    <source>
        <dbReference type="EMBL" id="ARK32076.1"/>
    </source>
</evidence>
<dbReference type="AlphaFoldDB" id="A0A1X9MF84"/>
<feature type="compositionally biased region" description="Basic and acidic residues" evidence="1">
    <location>
        <begin position="1"/>
        <end position="24"/>
    </location>
</feature>
<evidence type="ECO:0000256" key="1">
    <source>
        <dbReference type="SAM" id="MobiDB-lite"/>
    </source>
</evidence>
<gene>
    <name evidence="2" type="ORF">BkAM31D_20770</name>
</gene>
<feature type="region of interest" description="Disordered" evidence="1">
    <location>
        <begin position="1"/>
        <end position="34"/>
    </location>
</feature>